<reference evidence="1 2" key="1">
    <citation type="journal article" date="2015" name="Genome Biol. Evol.">
        <title>Comparative Genomics of a Bacterivorous Green Alga Reveals Evolutionary Causalities and Consequences of Phago-Mixotrophic Mode of Nutrition.</title>
        <authorList>
            <person name="Burns J.A."/>
            <person name="Paasch A."/>
            <person name="Narechania A."/>
            <person name="Kim E."/>
        </authorList>
    </citation>
    <scope>NUCLEOTIDE SEQUENCE [LARGE SCALE GENOMIC DNA]</scope>
    <source>
        <strain evidence="1 2">PLY_AMNH</strain>
    </source>
</reference>
<name>A0AAE0ET33_9CHLO</name>
<protein>
    <submittedName>
        <fullName evidence="1">Uncharacterized protein</fullName>
    </submittedName>
</protein>
<dbReference type="EMBL" id="LGRX02033975">
    <property type="protein sequence ID" value="KAK3239274.1"/>
    <property type="molecule type" value="Genomic_DNA"/>
</dbReference>
<gene>
    <name evidence="1" type="ORF">CYMTET_50786</name>
</gene>
<evidence type="ECO:0000313" key="1">
    <source>
        <dbReference type="EMBL" id="KAK3239274.1"/>
    </source>
</evidence>
<dbReference type="AlphaFoldDB" id="A0AAE0ET33"/>
<evidence type="ECO:0000313" key="2">
    <source>
        <dbReference type="Proteomes" id="UP001190700"/>
    </source>
</evidence>
<dbReference type="Proteomes" id="UP001190700">
    <property type="component" value="Unassembled WGS sequence"/>
</dbReference>
<keyword evidence="2" id="KW-1185">Reference proteome</keyword>
<comment type="caution">
    <text evidence="1">The sequence shown here is derived from an EMBL/GenBank/DDBJ whole genome shotgun (WGS) entry which is preliminary data.</text>
</comment>
<proteinExistence type="predicted"/>
<accession>A0AAE0ET33</accession>
<sequence length="99" mass="10563">MKRHRRPVDPCSTQSDTTKRCGGDWRSLSTHDEQCAHNLTVVSSEWPNAIGGLPQLCTGVTRFSYSFSVSASEPSPEALSSSVAAFMSHTASGGSSSAW</sequence>
<organism evidence="1 2">
    <name type="scientific">Cymbomonas tetramitiformis</name>
    <dbReference type="NCBI Taxonomy" id="36881"/>
    <lineage>
        <taxon>Eukaryota</taxon>
        <taxon>Viridiplantae</taxon>
        <taxon>Chlorophyta</taxon>
        <taxon>Pyramimonadophyceae</taxon>
        <taxon>Pyramimonadales</taxon>
        <taxon>Pyramimonadaceae</taxon>
        <taxon>Cymbomonas</taxon>
    </lineage>
</organism>